<evidence type="ECO:0000313" key="6">
    <source>
        <dbReference type="EMBL" id="AIE83674.1"/>
    </source>
</evidence>
<dbReference type="InterPro" id="IPR018060">
    <property type="entry name" value="HTH_AraC"/>
</dbReference>
<dbReference type="Pfam" id="PF12833">
    <property type="entry name" value="HTH_18"/>
    <property type="match status" value="1"/>
</dbReference>
<evidence type="ECO:0000313" key="7">
    <source>
        <dbReference type="Proteomes" id="UP000027982"/>
    </source>
</evidence>
<keyword evidence="7" id="KW-1185">Reference proteome</keyword>
<dbReference type="AlphaFoldDB" id="A0A068NQ02"/>
<dbReference type="KEGG" id="fgi:OP10G_0306"/>
<dbReference type="eggNOG" id="COG2207">
    <property type="taxonomic scope" value="Bacteria"/>
</dbReference>
<dbReference type="InterPro" id="IPR050204">
    <property type="entry name" value="AraC_XylS_family_regulators"/>
</dbReference>
<accession>A0A068NQ02</accession>
<proteinExistence type="predicted"/>
<keyword evidence="3" id="KW-0804">Transcription</keyword>
<dbReference type="EMBL" id="CP007139">
    <property type="protein sequence ID" value="AIE83674.1"/>
    <property type="molecule type" value="Genomic_DNA"/>
</dbReference>
<dbReference type="STRING" id="661478.OP10G_0306"/>
<name>A0A068NQ02_FIMGI</name>
<organism evidence="6 7">
    <name type="scientific">Fimbriimonas ginsengisoli Gsoil 348</name>
    <dbReference type="NCBI Taxonomy" id="661478"/>
    <lineage>
        <taxon>Bacteria</taxon>
        <taxon>Bacillati</taxon>
        <taxon>Armatimonadota</taxon>
        <taxon>Fimbriimonadia</taxon>
        <taxon>Fimbriimonadales</taxon>
        <taxon>Fimbriimonadaceae</taxon>
        <taxon>Fimbriimonas</taxon>
    </lineage>
</organism>
<evidence type="ECO:0000259" key="5">
    <source>
        <dbReference type="PROSITE" id="PS01124"/>
    </source>
</evidence>
<evidence type="ECO:0000256" key="4">
    <source>
        <dbReference type="SAM" id="MobiDB-lite"/>
    </source>
</evidence>
<protein>
    <submittedName>
        <fullName evidence="6">Transcriptional regulator, AraC family</fullName>
    </submittedName>
</protein>
<dbReference type="GO" id="GO:0003700">
    <property type="term" value="F:DNA-binding transcription factor activity"/>
    <property type="evidence" value="ECO:0007669"/>
    <property type="project" value="InterPro"/>
</dbReference>
<reference evidence="6 7" key="1">
    <citation type="journal article" date="2014" name="PLoS ONE">
        <title>The first complete genome sequence of the class fimbriimonadia in the phylum armatimonadetes.</title>
        <authorList>
            <person name="Hu Z.Y."/>
            <person name="Wang Y.Z."/>
            <person name="Im W.T."/>
            <person name="Wang S.Y."/>
            <person name="Zhao G.P."/>
            <person name="Zheng H.J."/>
            <person name="Quan Z.X."/>
        </authorList>
    </citation>
    <scope>NUCLEOTIDE SEQUENCE [LARGE SCALE GENOMIC DNA]</scope>
    <source>
        <strain evidence="6">Gsoil 348</strain>
    </source>
</reference>
<dbReference type="InterPro" id="IPR009057">
    <property type="entry name" value="Homeodomain-like_sf"/>
</dbReference>
<dbReference type="HOGENOM" id="CLU_1060831_0_0_0"/>
<evidence type="ECO:0000256" key="3">
    <source>
        <dbReference type="ARBA" id="ARBA00023163"/>
    </source>
</evidence>
<dbReference type="Proteomes" id="UP000027982">
    <property type="component" value="Chromosome"/>
</dbReference>
<dbReference type="GO" id="GO:0043565">
    <property type="term" value="F:sequence-specific DNA binding"/>
    <property type="evidence" value="ECO:0007669"/>
    <property type="project" value="InterPro"/>
</dbReference>
<keyword evidence="2" id="KW-0238">DNA-binding</keyword>
<keyword evidence="1" id="KW-0805">Transcription regulation</keyword>
<dbReference type="SUPFAM" id="SSF46689">
    <property type="entry name" value="Homeodomain-like"/>
    <property type="match status" value="2"/>
</dbReference>
<evidence type="ECO:0000256" key="2">
    <source>
        <dbReference type="ARBA" id="ARBA00023125"/>
    </source>
</evidence>
<dbReference type="PANTHER" id="PTHR46796">
    <property type="entry name" value="HTH-TYPE TRANSCRIPTIONAL ACTIVATOR RHAS-RELATED"/>
    <property type="match status" value="1"/>
</dbReference>
<feature type="domain" description="HTH araC/xylS-type" evidence="5">
    <location>
        <begin position="139"/>
        <end position="237"/>
    </location>
</feature>
<dbReference type="PROSITE" id="PS01124">
    <property type="entry name" value="HTH_ARAC_FAMILY_2"/>
    <property type="match status" value="1"/>
</dbReference>
<evidence type="ECO:0000256" key="1">
    <source>
        <dbReference type="ARBA" id="ARBA00023015"/>
    </source>
</evidence>
<dbReference type="Gene3D" id="1.10.10.60">
    <property type="entry name" value="Homeodomain-like"/>
    <property type="match status" value="1"/>
</dbReference>
<sequence length="252" mass="28323">MGIPRHGEATRSDNYLLPEHWCFHIYSYQATIELDGAPVLIRPGYASLVPPGVRMVYRYIGPSEHVYFHFKHDVGLRMVEVPVVFDLGDHYESMDIRARQAVGLGASNLTYATSALWTLLWESASLGDDTADNGHPLVNMAIRHIEQRLSGPLSVSQLCSEVGVSYGYLTRLFKVWLGLPVSDYVRRRRADQAEHLLRSTTLPIKTIAKTVGVPDLQQFNRLIHREKGASPRAIRFPGPDTKHSVRNLLPKG</sequence>
<feature type="region of interest" description="Disordered" evidence="4">
    <location>
        <begin position="230"/>
        <end position="252"/>
    </location>
</feature>
<dbReference type="PANTHER" id="PTHR46796:SF6">
    <property type="entry name" value="ARAC SUBFAMILY"/>
    <property type="match status" value="1"/>
</dbReference>
<gene>
    <name evidence="6" type="ORF">OP10G_0306</name>
</gene>
<dbReference type="SMART" id="SM00342">
    <property type="entry name" value="HTH_ARAC"/>
    <property type="match status" value="1"/>
</dbReference>